<dbReference type="GO" id="GO:0005634">
    <property type="term" value="C:nucleus"/>
    <property type="evidence" value="ECO:0007669"/>
    <property type="project" value="UniProtKB-SubCell"/>
</dbReference>
<comment type="subcellular location">
    <subcellularLocation>
        <location evidence="3">Cytoplasm</location>
    </subcellularLocation>
    <subcellularLocation>
        <location evidence="2">Nucleus</location>
    </subcellularLocation>
</comment>
<dbReference type="GO" id="GO:0046872">
    <property type="term" value="F:metal ion binding"/>
    <property type="evidence" value="ECO:0007669"/>
    <property type="project" value="UniProtKB-KW"/>
</dbReference>
<accession>A0A6P3XEF9</accession>
<dbReference type="PANTHER" id="PTHR12461">
    <property type="entry name" value="HYPOXIA-INDUCIBLE FACTOR 1 ALPHA INHIBITOR-RELATED"/>
    <property type="match status" value="1"/>
</dbReference>
<dbReference type="SMART" id="SM00558">
    <property type="entry name" value="JmjC"/>
    <property type="match status" value="1"/>
</dbReference>
<evidence type="ECO:0000256" key="9">
    <source>
        <dbReference type="ARBA" id="ARBA00023157"/>
    </source>
</evidence>
<keyword evidence="9" id="KW-1015">Disulfide bond</keyword>
<evidence type="ECO:0000256" key="5">
    <source>
        <dbReference type="ARBA" id="ARBA00022723"/>
    </source>
</evidence>
<dbReference type="EC" id="1.14.11.63" evidence="11"/>
<dbReference type="FunFam" id="2.60.120.10:FF:000059">
    <property type="entry name" value="jmjC domain-containing protein 7"/>
    <property type="match status" value="1"/>
</dbReference>
<evidence type="ECO:0000256" key="10">
    <source>
        <dbReference type="ARBA" id="ARBA00023242"/>
    </source>
</evidence>
<dbReference type="GO" id="GO:0005737">
    <property type="term" value="C:cytoplasm"/>
    <property type="evidence" value="ECO:0007669"/>
    <property type="project" value="UniProtKB-SubCell"/>
</dbReference>
<evidence type="ECO:0000256" key="8">
    <source>
        <dbReference type="ARBA" id="ARBA00023004"/>
    </source>
</evidence>
<keyword evidence="4" id="KW-0963">Cytoplasm</keyword>
<feature type="domain" description="JmjC" evidence="13">
    <location>
        <begin position="141"/>
        <end position="320"/>
    </location>
</feature>
<dbReference type="OrthoDB" id="415358at2759"/>
<dbReference type="GeneID" id="106745288"/>
<evidence type="ECO:0000256" key="4">
    <source>
        <dbReference type="ARBA" id="ARBA00022490"/>
    </source>
</evidence>
<dbReference type="GO" id="GO:0106155">
    <property type="term" value="F:peptidyl-lysine 3-dioxygenase activity"/>
    <property type="evidence" value="ECO:0007669"/>
    <property type="project" value="UniProtKB-EC"/>
</dbReference>
<protein>
    <recommendedName>
        <fullName evidence="12">Bifunctional peptidase and (3S)-lysyl hydroxylase JMJD7</fullName>
        <ecNumber evidence="11">1.14.11.63</ecNumber>
    </recommendedName>
</protein>
<keyword evidence="14" id="KW-1185">Reference proteome</keyword>
<dbReference type="Proteomes" id="UP000515204">
    <property type="component" value="Unplaced"/>
</dbReference>
<evidence type="ECO:0000256" key="2">
    <source>
        <dbReference type="ARBA" id="ARBA00004123"/>
    </source>
</evidence>
<evidence type="ECO:0000256" key="12">
    <source>
        <dbReference type="ARBA" id="ARBA00071397"/>
    </source>
</evidence>
<evidence type="ECO:0000259" key="13">
    <source>
        <dbReference type="PROSITE" id="PS51184"/>
    </source>
</evidence>
<evidence type="ECO:0000313" key="14">
    <source>
        <dbReference type="Proteomes" id="UP000515204"/>
    </source>
</evidence>
<evidence type="ECO:0000256" key="6">
    <source>
        <dbReference type="ARBA" id="ARBA00022801"/>
    </source>
</evidence>
<dbReference type="Pfam" id="PF13621">
    <property type="entry name" value="Cupin_8"/>
    <property type="match status" value="1"/>
</dbReference>
<sequence length="324" mass="37775">MTEAKAKIQEAFNVLSQETKELYLQREIAEINHIITPLIFYREFVSKNIPLVIRGAVKYWPAVSKWSIPYLRETFGDEEISVAVTPNGYADAIVKADNAVEEFFVMPEERNLTMSKFLDGLEYPREDSIFYIQKQNSNFISSFRKLWSDAEIEILWANEAFGKQPDAVNFWMGDERAVTSMHKDPYENIYCVVTGKKNFILHPPTDLPWIPYKNYPSAVYKEHEPGKWTIESTVNETLEQVANLSTLTPWICIDPLKPDYEKYPKYGNAHTLRVTLNAGDALYLPSLWFHHVTQSHACISINYWYDMEFDIKYAYFKTLEILCK</sequence>
<dbReference type="PANTHER" id="PTHR12461:SF99">
    <property type="entry name" value="BIFUNCTIONAL PEPTIDASE AND (3S)-LYSYL HYDROXYLASE JMJD7"/>
    <property type="match status" value="1"/>
</dbReference>
<evidence type="ECO:0000256" key="1">
    <source>
        <dbReference type="ARBA" id="ARBA00001954"/>
    </source>
</evidence>
<keyword evidence="5" id="KW-0479">Metal-binding</keyword>
<dbReference type="CTD" id="100137047"/>
<evidence type="ECO:0000313" key="15">
    <source>
        <dbReference type="RefSeq" id="XP_014476249.1"/>
    </source>
</evidence>
<proteinExistence type="predicted"/>
<dbReference type="SUPFAM" id="SSF51197">
    <property type="entry name" value="Clavaminate synthase-like"/>
    <property type="match status" value="1"/>
</dbReference>
<name>A0A6P3XEF9_DINQU</name>
<dbReference type="InterPro" id="IPR041667">
    <property type="entry name" value="Cupin_8"/>
</dbReference>
<dbReference type="RefSeq" id="XP_014476249.1">
    <property type="nucleotide sequence ID" value="XM_014620763.1"/>
</dbReference>
<gene>
    <name evidence="15" type="primary">LOC106745288</name>
</gene>
<reference evidence="15" key="1">
    <citation type="submission" date="2025-08" db="UniProtKB">
        <authorList>
            <consortium name="RefSeq"/>
        </authorList>
    </citation>
    <scope>IDENTIFICATION</scope>
</reference>
<dbReference type="GO" id="GO:0016787">
    <property type="term" value="F:hydrolase activity"/>
    <property type="evidence" value="ECO:0007669"/>
    <property type="project" value="UniProtKB-KW"/>
</dbReference>
<organism evidence="14 15">
    <name type="scientific">Dinoponera quadriceps</name>
    <name type="common">South American ant</name>
    <dbReference type="NCBI Taxonomy" id="609295"/>
    <lineage>
        <taxon>Eukaryota</taxon>
        <taxon>Metazoa</taxon>
        <taxon>Ecdysozoa</taxon>
        <taxon>Arthropoda</taxon>
        <taxon>Hexapoda</taxon>
        <taxon>Insecta</taxon>
        <taxon>Pterygota</taxon>
        <taxon>Neoptera</taxon>
        <taxon>Endopterygota</taxon>
        <taxon>Hymenoptera</taxon>
        <taxon>Apocrita</taxon>
        <taxon>Aculeata</taxon>
        <taxon>Formicoidea</taxon>
        <taxon>Formicidae</taxon>
        <taxon>Ponerinae</taxon>
        <taxon>Ponerini</taxon>
        <taxon>Dinoponera</taxon>
    </lineage>
</organism>
<dbReference type="InterPro" id="IPR014710">
    <property type="entry name" value="RmlC-like_jellyroll"/>
</dbReference>
<dbReference type="AlphaFoldDB" id="A0A6P3XEF9"/>
<comment type="cofactor">
    <cofactor evidence="1">
        <name>Fe(2+)</name>
        <dbReference type="ChEBI" id="CHEBI:29033"/>
    </cofactor>
</comment>
<keyword evidence="8" id="KW-0408">Iron</keyword>
<dbReference type="InterPro" id="IPR003347">
    <property type="entry name" value="JmjC_dom"/>
</dbReference>
<dbReference type="Gene3D" id="2.60.120.10">
    <property type="entry name" value="Jelly Rolls"/>
    <property type="match status" value="1"/>
</dbReference>
<keyword evidence="7" id="KW-0560">Oxidoreductase</keyword>
<evidence type="ECO:0000256" key="11">
    <source>
        <dbReference type="ARBA" id="ARBA00066577"/>
    </source>
</evidence>
<evidence type="ECO:0000256" key="7">
    <source>
        <dbReference type="ARBA" id="ARBA00023002"/>
    </source>
</evidence>
<keyword evidence="10" id="KW-0539">Nucleus</keyword>
<keyword evidence="6" id="KW-0378">Hydrolase</keyword>
<dbReference type="KEGG" id="dqu:106745288"/>
<dbReference type="PROSITE" id="PS51184">
    <property type="entry name" value="JMJC"/>
    <property type="match status" value="1"/>
</dbReference>
<evidence type="ECO:0000256" key="3">
    <source>
        <dbReference type="ARBA" id="ARBA00004496"/>
    </source>
</evidence>